<keyword evidence="3" id="KW-1185">Reference proteome</keyword>
<dbReference type="EMBL" id="KN840684">
    <property type="protein sequence ID" value="KIP02313.1"/>
    <property type="molecule type" value="Genomic_DNA"/>
</dbReference>
<protein>
    <submittedName>
        <fullName evidence="2">Uncharacterized protein</fullName>
    </submittedName>
</protein>
<accession>A0A0C3PBJ1</accession>
<feature type="transmembrane region" description="Helical" evidence="1">
    <location>
        <begin position="269"/>
        <end position="289"/>
    </location>
</feature>
<keyword evidence="1" id="KW-0472">Membrane</keyword>
<organism evidence="2 3">
    <name type="scientific">Phlebiopsis gigantea (strain 11061_1 CR5-6)</name>
    <name type="common">White-rot fungus</name>
    <name type="synonym">Peniophora gigantea</name>
    <dbReference type="NCBI Taxonomy" id="745531"/>
    <lineage>
        <taxon>Eukaryota</taxon>
        <taxon>Fungi</taxon>
        <taxon>Dikarya</taxon>
        <taxon>Basidiomycota</taxon>
        <taxon>Agaricomycotina</taxon>
        <taxon>Agaricomycetes</taxon>
        <taxon>Polyporales</taxon>
        <taxon>Phanerochaetaceae</taxon>
        <taxon>Phlebiopsis</taxon>
    </lineage>
</organism>
<sequence length="389" mass="43074">MPNTPAAICFTFLSTASFILIYLIPPSADVLFPAFQYVRDTGTYPDGLEIRRSYTGVTVLDEMCTGLAGFFSAAVDGHDEATRMYCLWFLPQLVSILVFLYWEASRVSRSSVIAFPTFFGILAQLITAGVVLPFYFAIHILLVPLFPIGRRGIPHPEARALLPAVIMGFLVPSAMLFLFPASPRIPLDVKQIIAALWQPFPIYLAVIHNLLSKTFHNSASIDTSPTRIDDSEIEAFPELTRAYLFSGVLCTLSHWTILLPSVFASDPSWSFVQIFVPYPLHAAIGAGPAHVAPYRLSIRLLFQNDCLMTTIAAMIFFGWSHSQMSRSTTPMNACSKERYWIVKMVLLTFVGGPGASIAWAALEREKLIIKSIVVSDDLVIGVGNLKERN</sequence>
<keyword evidence="1" id="KW-0812">Transmembrane</keyword>
<gene>
    <name evidence="2" type="ORF">PHLGIDRAFT_122568</name>
</gene>
<evidence type="ECO:0000313" key="3">
    <source>
        <dbReference type="Proteomes" id="UP000053257"/>
    </source>
</evidence>
<feature type="transmembrane region" description="Helical" evidence="1">
    <location>
        <begin position="160"/>
        <end position="179"/>
    </location>
</feature>
<feature type="transmembrane region" description="Helical" evidence="1">
    <location>
        <begin position="122"/>
        <end position="148"/>
    </location>
</feature>
<feature type="transmembrane region" description="Helical" evidence="1">
    <location>
        <begin position="242"/>
        <end position="263"/>
    </location>
</feature>
<dbReference type="OrthoDB" id="72269at2759"/>
<name>A0A0C3PBJ1_PHLG1</name>
<keyword evidence="1" id="KW-1133">Transmembrane helix</keyword>
<dbReference type="HOGENOM" id="CLU_038717_3_1_1"/>
<evidence type="ECO:0000313" key="2">
    <source>
        <dbReference type="EMBL" id="KIP02313.1"/>
    </source>
</evidence>
<dbReference type="STRING" id="745531.A0A0C3PBJ1"/>
<reference evidence="2 3" key="1">
    <citation type="journal article" date="2014" name="PLoS Genet.">
        <title>Analysis of the Phlebiopsis gigantea genome, transcriptome and secretome provides insight into its pioneer colonization strategies of wood.</title>
        <authorList>
            <person name="Hori C."/>
            <person name="Ishida T."/>
            <person name="Igarashi K."/>
            <person name="Samejima M."/>
            <person name="Suzuki H."/>
            <person name="Master E."/>
            <person name="Ferreira P."/>
            <person name="Ruiz-Duenas F.J."/>
            <person name="Held B."/>
            <person name="Canessa P."/>
            <person name="Larrondo L.F."/>
            <person name="Schmoll M."/>
            <person name="Druzhinina I.S."/>
            <person name="Kubicek C.P."/>
            <person name="Gaskell J.A."/>
            <person name="Kersten P."/>
            <person name="St John F."/>
            <person name="Glasner J."/>
            <person name="Sabat G."/>
            <person name="Splinter BonDurant S."/>
            <person name="Syed K."/>
            <person name="Yadav J."/>
            <person name="Mgbeahuruike A.C."/>
            <person name="Kovalchuk A."/>
            <person name="Asiegbu F.O."/>
            <person name="Lackner G."/>
            <person name="Hoffmeister D."/>
            <person name="Rencoret J."/>
            <person name="Gutierrez A."/>
            <person name="Sun H."/>
            <person name="Lindquist E."/>
            <person name="Barry K."/>
            <person name="Riley R."/>
            <person name="Grigoriev I.V."/>
            <person name="Henrissat B."/>
            <person name="Kues U."/>
            <person name="Berka R.M."/>
            <person name="Martinez A.T."/>
            <person name="Covert S.F."/>
            <person name="Blanchette R.A."/>
            <person name="Cullen D."/>
        </authorList>
    </citation>
    <scope>NUCLEOTIDE SEQUENCE [LARGE SCALE GENOMIC DNA]</scope>
    <source>
        <strain evidence="2 3">11061_1 CR5-6</strain>
    </source>
</reference>
<dbReference type="AlphaFoldDB" id="A0A0C3PBJ1"/>
<feature type="transmembrane region" description="Helical" evidence="1">
    <location>
        <begin position="301"/>
        <end position="319"/>
    </location>
</feature>
<proteinExistence type="predicted"/>
<feature type="transmembrane region" description="Helical" evidence="1">
    <location>
        <begin position="7"/>
        <end position="25"/>
    </location>
</feature>
<feature type="transmembrane region" description="Helical" evidence="1">
    <location>
        <begin position="339"/>
        <end position="362"/>
    </location>
</feature>
<feature type="transmembrane region" description="Helical" evidence="1">
    <location>
        <begin position="85"/>
        <end position="102"/>
    </location>
</feature>
<evidence type="ECO:0000256" key="1">
    <source>
        <dbReference type="SAM" id="Phobius"/>
    </source>
</evidence>
<dbReference type="Proteomes" id="UP000053257">
    <property type="component" value="Unassembled WGS sequence"/>
</dbReference>